<evidence type="ECO:0000313" key="2">
    <source>
        <dbReference type="EMBL" id="CAD2138312.1"/>
    </source>
</evidence>
<keyword evidence="1" id="KW-1133">Transmembrane helix</keyword>
<sequence>MIIQENNYLYISFQEKIIIFFRKINNFIRNLFTFPENNFFPESIYRSGKYYFFRNLFIFPEFIYFSGKFYFFRKIIFYFPENFIYYFSGIKHYYKTVFLSFILLSGFNKL</sequence>
<organism evidence="2 3">
    <name type="scientific">Meloidogyne enterolobii</name>
    <name type="common">Root-knot nematode worm</name>
    <name type="synonym">Meloidogyne mayaguensis</name>
    <dbReference type="NCBI Taxonomy" id="390850"/>
    <lineage>
        <taxon>Eukaryota</taxon>
        <taxon>Metazoa</taxon>
        <taxon>Ecdysozoa</taxon>
        <taxon>Nematoda</taxon>
        <taxon>Chromadorea</taxon>
        <taxon>Rhabditida</taxon>
        <taxon>Tylenchina</taxon>
        <taxon>Tylenchomorpha</taxon>
        <taxon>Tylenchoidea</taxon>
        <taxon>Meloidogynidae</taxon>
        <taxon>Meloidogyninae</taxon>
        <taxon>Meloidogyne</taxon>
    </lineage>
</organism>
<feature type="transmembrane region" description="Helical" evidence="1">
    <location>
        <begin position="51"/>
        <end position="71"/>
    </location>
</feature>
<comment type="caution">
    <text evidence="2">The sequence shown here is derived from an EMBL/GenBank/DDBJ whole genome shotgun (WGS) entry which is preliminary data.</text>
</comment>
<dbReference type="AlphaFoldDB" id="A0A6V7TXF4"/>
<dbReference type="Proteomes" id="UP000580250">
    <property type="component" value="Unassembled WGS sequence"/>
</dbReference>
<evidence type="ECO:0000313" key="3">
    <source>
        <dbReference type="Proteomes" id="UP000580250"/>
    </source>
</evidence>
<name>A0A6V7TXF4_MELEN</name>
<protein>
    <submittedName>
        <fullName evidence="2">Uncharacterized protein</fullName>
    </submittedName>
</protein>
<dbReference type="EMBL" id="CAJEWN010000021">
    <property type="protein sequence ID" value="CAD2138312.1"/>
    <property type="molecule type" value="Genomic_DNA"/>
</dbReference>
<accession>A0A6V7TXF4</accession>
<proteinExistence type="predicted"/>
<reference evidence="2 3" key="1">
    <citation type="submission" date="2020-08" db="EMBL/GenBank/DDBJ databases">
        <authorList>
            <person name="Koutsovoulos G."/>
            <person name="Danchin GJ E."/>
        </authorList>
    </citation>
    <scope>NUCLEOTIDE SEQUENCE [LARGE SCALE GENOMIC DNA]</scope>
</reference>
<keyword evidence="1" id="KW-0812">Transmembrane</keyword>
<evidence type="ECO:0000256" key="1">
    <source>
        <dbReference type="SAM" id="Phobius"/>
    </source>
</evidence>
<feature type="transmembrane region" description="Helical" evidence="1">
    <location>
        <begin position="83"/>
        <end position="107"/>
    </location>
</feature>
<gene>
    <name evidence="2" type="ORF">MENT_LOCUS5750</name>
</gene>
<keyword evidence="1" id="KW-0472">Membrane</keyword>